<proteinExistence type="predicted"/>
<dbReference type="Proteomes" id="UP000270296">
    <property type="component" value="Unassembled WGS sequence"/>
</dbReference>
<dbReference type="AlphaFoldDB" id="A0A3P8I070"/>
<dbReference type="EMBL" id="UZAM01017954">
    <property type="protein sequence ID" value="VDP48946.1"/>
    <property type="molecule type" value="Genomic_DNA"/>
</dbReference>
<reference evidence="1 2" key="1">
    <citation type="submission" date="2018-11" db="EMBL/GenBank/DDBJ databases">
        <authorList>
            <consortium name="Pathogen Informatics"/>
        </authorList>
    </citation>
    <scope>NUCLEOTIDE SEQUENCE [LARGE SCALE GENOMIC DNA]</scope>
</reference>
<protein>
    <submittedName>
        <fullName evidence="1">Uncharacterized protein</fullName>
    </submittedName>
</protein>
<evidence type="ECO:0000313" key="1">
    <source>
        <dbReference type="EMBL" id="VDP48946.1"/>
    </source>
</evidence>
<gene>
    <name evidence="1" type="ORF">SBAD_LOCUS12495</name>
</gene>
<evidence type="ECO:0000313" key="2">
    <source>
        <dbReference type="Proteomes" id="UP000270296"/>
    </source>
</evidence>
<accession>A0A3P8I070</accession>
<name>A0A3P8I070_9BILA</name>
<keyword evidence="2" id="KW-1185">Reference proteome</keyword>
<organism evidence="1 2">
    <name type="scientific">Soboliphyme baturini</name>
    <dbReference type="NCBI Taxonomy" id="241478"/>
    <lineage>
        <taxon>Eukaryota</taxon>
        <taxon>Metazoa</taxon>
        <taxon>Ecdysozoa</taxon>
        <taxon>Nematoda</taxon>
        <taxon>Enoplea</taxon>
        <taxon>Dorylaimia</taxon>
        <taxon>Dioctophymatida</taxon>
        <taxon>Dioctophymatoidea</taxon>
        <taxon>Soboliphymatidae</taxon>
        <taxon>Soboliphyme</taxon>
    </lineage>
</organism>
<sequence>MPNGIHFVAVEHVSWNCTVDRRTPCNATFETFVQYSPHGTEIIKAALQIIKNMGDGNERSYNLTASIGQTSSLSDSDLIMKFKCRPNEKGVGFPQLDFEILGVTRGADLMRHACGLKFKHHRNHSMHATHDSDANGRSVLHSTSEMYNENEAVFRAWHVLPSNGSRIDDVEAGMRLQPEHVLKAMIYVRPDLEQDMRAAIRERINKLKDIKPKDLQATAMLKRAYSTMRSDLSALLKPIGEKLYRDIK</sequence>